<name>A0A7U2EYR6_PHANO</name>
<proteinExistence type="predicted"/>
<dbReference type="Proteomes" id="UP000663193">
    <property type="component" value="Chromosome 5"/>
</dbReference>
<gene>
    <name evidence="1" type="ORF">JI435_407000</name>
</gene>
<protein>
    <submittedName>
        <fullName evidence="1">Uncharacterized protein</fullName>
    </submittedName>
</protein>
<sequence>MCRDRLNVRGCACCAVGPLGSSSRCMYEPGCLGRLTASGVRSGDEAVTTTIRGSFR</sequence>
<evidence type="ECO:0000313" key="1">
    <source>
        <dbReference type="EMBL" id="QRC95182.1"/>
    </source>
</evidence>
<keyword evidence="2" id="KW-1185">Reference proteome</keyword>
<reference evidence="2" key="1">
    <citation type="journal article" date="2021" name="BMC Genomics">
        <title>Chromosome-level genome assembly and manually-curated proteome of model necrotroph Parastagonospora nodorum Sn15 reveals a genome-wide trove of candidate effector homologs, and redundancy of virulence-related functions within an accessory chromosome.</title>
        <authorList>
            <person name="Bertazzoni S."/>
            <person name="Jones D.A.B."/>
            <person name="Phan H.T."/>
            <person name="Tan K.-C."/>
            <person name="Hane J.K."/>
        </authorList>
    </citation>
    <scope>NUCLEOTIDE SEQUENCE [LARGE SCALE GENOMIC DNA]</scope>
    <source>
        <strain evidence="2">SN15 / ATCC MYA-4574 / FGSC 10173)</strain>
    </source>
</reference>
<accession>A0A7U2EYR6</accession>
<evidence type="ECO:0000313" key="2">
    <source>
        <dbReference type="Proteomes" id="UP000663193"/>
    </source>
</evidence>
<organism evidence="1 2">
    <name type="scientific">Phaeosphaeria nodorum (strain SN15 / ATCC MYA-4574 / FGSC 10173)</name>
    <name type="common">Glume blotch fungus</name>
    <name type="synonym">Parastagonospora nodorum</name>
    <dbReference type="NCBI Taxonomy" id="321614"/>
    <lineage>
        <taxon>Eukaryota</taxon>
        <taxon>Fungi</taxon>
        <taxon>Dikarya</taxon>
        <taxon>Ascomycota</taxon>
        <taxon>Pezizomycotina</taxon>
        <taxon>Dothideomycetes</taxon>
        <taxon>Pleosporomycetidae</taxon>
        <taxon>Pleosporales</taxon>
        <taxon>Pleosporineae</taxon>
        <taxon>Phaeosphaeriaceae</taxon>
        <taxon>Parastagonospora</taxon>
    </lineage>
</organism>
<dbReference type="EMBL" id="CP069027">
    <property type="protein sequence ID" value="QRC95182.1"/>
    <property type="molecule type" value="Genomic_DNA"/>
</dbReference>
<dbReference type="VEuPathDB" id="FungiDB:JI435_407000"/>
<dbReference type="AlphaFoldDB" id="A0A7U2EYR6"/>